<accession>T1JS36</accession>
<evidence type="ECO:0000313" key="2">
    <source>
        <dbReference type="EnsemblMetazoa" id="tetur01g09110.1"/>
    </source>
</evidence>
<feature type="chain" id="PRO_5004590667" description="Secreted protein" evidence="1">
    <location>
        <begin position="23"/>
        <end position="115"/>
    </location>
</feature>
<proteinExistence type="predicted"/>
<keyword evidence="1" id="KW-0732">Signal</keyword>
<dbReference type="KEGG" id="tut:107365227"/>
<keyword evidence="3" id="KW-1185">Reference proteome</keyword>
<evidence type="ECO:0000313" key="3">
    <source>
        <dbReference type="Proteomes" id="UP000015104"/>
    </source>
</evidence>
<sequence>MNSIVFFVPLFFILISVPSSSTQGTGGLAVFSSASETQPDSKPSWQLIFRNIGLGSMTDPVFNVLKRRWDSIRANPFIQALLVQTTGSGSQPSAQPAMRYARSISRQINRIKQNQ</sequence>
<dbReference type="AlphaFoldDB" id="T1JS36"/>
<reference evidence="3" key="1">
    <citation type="submission" date="2011-08" db="EMBL/GenBank/DDBJ databases">
        <authorList>
            <person name="Rombauts S."/>
        </authorList>
    </citation>
    <scope>NUCLEOTIDE SEQUENCE</scope>
    <source>
        <strain evidence="3">London</strain>
    </source>
</reference>
<dbReference type="Proteomes" id="UP000015104">
    <property type="component" value="Unassembled WGS sequence"/>
</dbReference>
<feature type="signal peptide" evidence="1">
    <location>
        <begin position="1"/>
        <end position="22"/>
    </location>
</feature>
<dbReference type="EMBL" id="CAEY01000458">
    <property type="status" value="NOT_ANNOTATED_CDS"/>
    <property type="molecule type" value="Genomic_DNA"/>
</dbReference>
<dbReference type="OrthoDB" id="10422498at2759"/>
<organism evidence="2 3">
    <name type="scientific">Tetranychus urticae</name>
    <name type="common">Two-spotted spider mite</name>
    <dbReference type="NCBI Taxonomy" id="32264"/>
    <lineage>
        <taxon>Eukaryota</taxon>
        <taxon>Metazoa</taxon>
        <taxon>Ecdysozoa</taxon>
        <taxon>Arthropoda</taxon>
        <taxon>Chelicerata</taxon>
        <taxon>Arachnida</taxon>
        <taxon>Acari</taxon>
        <taxon>Acariformes</taxon>
        <taxon>Trombidiformes</taxon>
        <taxon>Prostigmata</taxon>
        <taxon>Eleutherengona</taxon>
        <taxon>Raphignathae</taxon>
        <taxon>Tetranychoidea</taxon>
        <taxon>Tetranychidae</taxon>
        <taxon>Tetranychus</taxon>
    </lineage>
</organism>
<gene>
    <name evidence="2" type="primary">107365227</name>
</gene>
<dbReference type="OMA" id="SWQLIFR"/>
<name>T1JS36_TETUR</name>
<evidence type="ECO:0000256" key="1">
    <source>
        <dbReference type="SAM" id="SignalP"/>
    </source>
</evidence>
<evidence type="ECO:0008006" key="4">
    <source>
        <dbReference type="Google" id="ProtNLM"/>
    </source>
</evidence>
<protein>
    <recommendedName>
        <fullName evidence="4">Secreted protein</fullName>
    </recommendedName>
</protein>
<dbReference type="EnsemblMetazoa" id="tetur01g09110.1">
    <property type="protein sequence ID" value="tetur01g09110.1"/>
    <property type="gene ID" value="tetur01g09110"/>
</dbReference>
<reference evidence="2" key="2">
    <citation type="submission" date="2015-06" db="UniProtKB">
        <authorList>
            <consortium name="EnsemblMetazoa"/>
        </authorList>
    </citation>
    <scope>IDENTIFICATION</scope>
</reference>
<dbReference type="HOGENOM" id="CLU_2111957_0_0_1"/>